<accession>A0ABW9VRV1</accession>
<dbReference type="RefSeq" id="WP_161040766.1">
    <property type="nucleotide sequence ID" value="NZ_WWCM01000017.1"/>
</dbReference>
<evidence type="ECO:0008006" key="4">
    <source>
        <dbReference type="Google" id="ProtNLM"/>
    </source>
</evidence>
<evidence type="ECO:0000313" key="2">
    <source>
        <dbReference type="EMBL" id="MYM41455.1"/>
    </source>
</evidence>
<gene>
    <name evidence="2" type="ORF">GTP27_19300</name>
</gene>
<reference evidence="2 3" key="1">
    <citation type="submission" date="2019-12" db="EMBL/GenBank/DDBJ databases">
        <title>Novel species isolated from a subtropical stream in China.</title>
        <authorList>
            <person name="Lu H."/>
        </authorList>
    </citation>
    <scope>NUCLEOTIDE SEQUENCE [LARGE SCALE GENOMIC DNA]</scope>
    <source>
        <strain evidence="2 3">CY13W</strain>
    </source>
</reference>
<dbReference type="Proteomes" id="UP000478090">
    <property type="component" value="Unassembled WGS sequence"/>
</dbReference>
<organism evidence="2 3">
    <name type="scientific">Duganella qianjiadongensis</name>
    <dbReference type="NCBI Taxonomy" id="2692176"/>
    <lineage>
        <taxon>Bacteria</taxon>
        <taxon>Pseudomonadati</taxon>
        <taxon>Pseudomonadota</taxon>
        <taxon>Betaproteobacteria</taxon>
        <taxon>Burkholderiales</taxon>
        <taxon>Oxalobacteraceae</taxon>
        <taxon>Telluria group</taxon>
        <taxon>Duganella</taxon>
    </lineage>
</organism>
<feature type="region of interest" description="Disordered" evidence="1">
    <location>
        <begin position="30"/>
        <end position="57"/>
    </location>
</feature>
<evidence type="ECO:0000313" key="3">
    <source>
        <dbReference type="Proteomes" id="UP000478090"/>
    </source>
</evidence>
<dbReference type="EMBL" id="WWCM01000017">
    <property type="protein sequence ID" value="MYM41455.1"/>
    <property type="molecule type" value="Genomic_DNA"/>
</dbReference>
<proteinExistence type="predicted"/>
<evidence type="ECO:0000256" key="1">
    <source>
        <dbReference type="SAM" id="MobiDB-lite"/>
    </source>
</evidence>
<sequence>MIPATAQNPAITLAVPSSTLFHATPVHGANTGPRFPSVNPPLVTPDSSSFMHRSLTCPPLPAEAETSAAVEQPQTLLRSGAAPVVSLSAADAASAASALAQSIQHHWKPIAAMKADEAAAVPARFDVIDQITQTACEPDPSDQLGLMLYGDHRSYGELWDDRIANTIDVARDMATYCSKGEAGAVFGYQLGQGMVGLLAMDPAMPVVRYACSHPATQNAAGALFQAAVAHSASCGWNGELALFSYEDAMPAYEALGFVKNDNQAKRLLKTTNGTLFDAQYMMLRPAESDKWCQVNDLWTLKSNVNQRFITALDSTSKGDTAIELANQPE</sequence>
<name>A0ABW9VRV1_9BURK</name>
<keyword evidence="3" id="KW-1185">Reference proteome</keyword>
<comment type="caution">
    <text evidence="2">The sequence shown here is derived from an EMBL/GenBank/DDBJ whole genome shotgun (WGS) entry which is preliminary data.</text>
</comment>
<protein>
    <recommendedName>
        <fullName evidence="4">N-acetyltransferase domain-containing protein</fullName>
    </recommendedName>
</protein>